<dbReference type="InterPro" id="IPR013806">
    <property type="entry name" value="Kringle-like"/>
</dbReference>
<evidence type="ECO:0000259" key="14">
    <source>
        <dbReference type="PROSITE" id="PS51212"/>
    </source>
</evidence>
<dbReference type="OrthoDB" id="4781at2759"/>
<dbReference type="InterPro" id="IPR000859">
    <property type="entry name" value="CUB_dom"/>
</dbReference>
<feature type="domain" description="CUB" evidence="12">
    <location>
        <begin position="699"/>
        <end position="806"/>
    </location>
</feature>
<dbReference type="Gene3D" id="2.40.20.10">
    <property type="entry name" value="Plasminogen Kringle 4"/>
    <property type="match status" value="1"/>
</dbReference>
<dbReference type="PROSITE" id="PS01180">
    <property type="entry name" value="CUB"/>
    <property type="match status" value="1"/>
</dbReference>
<dbReference type="GO" id="GO:0005886">
    <property type="term" value="C:plasma membrane"/>
    <property type="evidence" value="ECO:0007669"/>
    <property type="project" value="TreeGrafter"/>
</dbReference>
<keyword evidence="8" id="KW-1015">Disulfide bond</keyword>
<keyword evidence="7" id="KW-0472">Membrane</keyword>
<keyword evidence="16" id="KW-1185">Reference proteome</keyword>
<dbReference type="InterPro" id="IPR038178">
    <property type="entry name" value="Kringle_sf"/>
</dbReference>
<keyword evidence="2 11" id="KW-0420">Kringle</keyword>
<dbReference type="AlphaFoldDB" id="A0A8C5QGT5"/>
<evidence type="ECO:0000256" key="5">
    <source>
        <dbReference type="ARBA" id="ARBA00022729"/>
    </source>
</evidence>
<dbReference type="Pfam" id="PF00431">
    <property type="entry name" value="CUB"/>
    <property type="match status" value="1"/>
</dbReference>
<dbReference type="SUPFAM" id="SSF49854">
    <property type="entry name" value="Spermadhesin, CUB domain"/>
    <property type="match status" value="1"/>
</dbReference>
<accession>A0A8C5QGT5</accession>
<sequence>MVSILQVLRGCHGTVTAGVTGVSWCRHCRCYGGVMVPLQVLSGGTVALLQVLRGCCKIYWGGGSRGCFRCCGGLRRVTWLFQVLRGLRRVTWLFQVLRGVMERHVAVSGVAGGYGASRGRCRCCGDGQGCCRCCVGITGPLQVFRGGSRGCRCCGEGHEAVAGAMGEARGCRRCYGGRHEAVAGATGGGTRLSQVLRGRHEAVAGATGGGTRLSQVLRGEARGCRRCYGGGTRLSQVLRGEARGCRRCYGGRHEAVAGATGRHEAVAGATGGGTRLSQVLRGGTRLSQVLRGEARGCRRCYGGSTRLSQVLRGEARGCRRCYGGRHEAVAGATGGGTRLSQVLRGGTRLSQVLRGGTRLSQVLRGGTRLSQVLRGRHEAVAGATGEARGCRRCYGEARGCRRCYGGGTRLSQVLRGEARGCRRCYGGGTRLSQVLRGGTRLSQVLRGGTRLSQVLRGGTRLSQVLRGGTRLSQVLRGRHEAVAGATGEARGCRRCYGGGTRLSQVLRGRHEAVAGATGGGTRLSQVLRGEARGCRRCYYRGTCRSLVSPYLAHYVYVTFGWFWTFCIFCRNPDADVQPWCYVSDSEEGIYWKYCDIPTCHMPGYIGCFLDFGSPPALPGASATSAKLTVQTCIRFCRRRGYPFAGLEAGYACFCGNESDVAALKLTSNAQCDQACFGRPNELCGGDGRLSVYSAWVGACQGNVSSVSGVLYSPDFPDDYSAGSACSWDIRTPGSNAMELHFHFFHVLDPSDVLELTEKPSGNLLAQIRGGETPAAIVVLPTGHLRVTFRANERHGGPGYAITYRGVSLSPTASLNLGSVISSTSLYAFQHKVSADAGHGEAPAQDGPQCSLSSCAWIYLTAAASLFALITGLMMCRYFVHHQLAVSPSAGAVRSLFSRFYTCRREQGGDLTCVNQSSLKSLI</sequence>
<dbReference type="InterPro" id="IPR002889">
    <property type="entry name" value="WSC_carb-bd"/>
</dbReference>
<feature type="domain" description="WSC" evidence="14">
    <location>
        <begin position="601"/>
        <end position="695"/>
    </location>
</feature>
<evidence type="ECO:0000259" key="12">
    <source>
        <dbReference type="PROSITE" id="PS01180"/>
    </source>
</evidence>
<evidence type="ECO:0000256" key="8">
    <source>
        <dbReference type="ARBA" id="ARBA00023157"/>
    </source>
</evidence>
<dbReference type="InterPro" id="IPR000001">
    <property type="entry name" value="Kringle"/>
</dbReference>
<comment type="subcellular location">
    <subcellularLocation>
        <location evidence="1">Membrane</location>
        <topology evidence="1">Single-pass membrane protein</topology>
    </subcellularLocation>
</comment>
<evidence type="ECO:0000256" key="1">
    <source>
        <dbReference type="ARBA" id="ARBA00004167"/>
    </source>
</evidence>
<proteinExistence type="predicted"/>
<evidence type="ECO:0000256" key="7">
    <source>
        <dbReference type="ARBA" id="ARBA00023136"/>
    </source>
</evidence>
<dbReference type="PANTHER" id="PTHR24269">
    <property type="entry name" value="KREMEN PROTEIN"/>
    <property type="match status" value="1"/>
</dbReference>
<dbReference type="Ensembl" id="ENSLLET00000038750.1">
    <property type="protein sequence ID" value="ENSLLEP00000037316.1"/>
    <property type="gene ID" value="ENSLLEG00000023571.1"/>
</dbReference>
<evidence type="ECO:0000256" key="10">
    <source>
        <dbReference type="ARBA" id="ARBA00032328"/>
    </source>
</evidence>
<evidence type="ECO:0000256" key="3">
    <source>
        <dbReference type="ARBA" id="ARBA00022687"/>
    </source>
</evidence>
<dbReference type="PANTHER" id="PTHR24269:SF15">
    <property type="entry name" value="KREMEN PROTEIN 2"/>
    <property type="match status" value="1"/>
</dbReference>
<evidence type="ECO:0000256" key="9">
    <source>
        <dbReference type="ARBA" id="ARBA00023180"/>
    </source>
</evidence>
<dbReference type="CDD" id="cd00041">
    <property type="entry name" value="CUB"/>
    <property type="match status" value="1"/>
</dbReference>
<keyword evidence="5" id="KW-0732">Signal</keyword>
<dbReference type="SMART" id="SM00321">
    <property type="entry name" value="WSC"/>
    <property type="match status" value="1"/>
</dbReference>
<dbReference type="Pfam" id="PF01822">
    <property type="entry name" value="WSC"/>
    <property type="match status" value="1"/>
</dbReference>
<dbReference type="SMART" id="SM00042">
    <property type="entry name" value="CUB"/>
    <property type="match status" value="1"/>
</dbReference>
<keyword evidence="9" id="KW-0325">Glycoprotein</keyword>
<dbReference type="Gene3D" id="2.60.120.290">
    <property type="entry name" value="Spermadhesin, CUB domain"/>
    <property type="match status" value="1"/>
</dbReference>
<evidence type="ECO:0000256" key="4">
    <source>
        <dbReference type="ARBA" id="ARBA00022692"/>
    </source>
</evidence>
<name>A0A8C5QGT5_9ANUR</name>
<dbReference type="SUPFAM" id="SSF57440">
    <property type="entry name" value="Kringle-like"/>
    <property type="match status" value="1"/>
</dbReference>
<evidence type="ECO:0000313" key="15">
    <source>
        <dbReference type="Ensembl" id="ENSLLEP00000037316.1"/>
    </source>
</evidence>
<keyword evidence="6" id="KW-1133">Transmembrane helix</keyword>
<dbReference type="Proteomes" id="UP000694569">
    <property type="component" value="Unplaced"/>
</dbReference>
<keyword evidence="4" id="KW-0812">Transmembrane</keyword>
<reference evidence="15" key="2">
    <citation type="submission" date="2025-09" db="UniProtKB">
        <authorList>
            <consortium name="Ensembl"/>
        </authorList>
    </citation>
    <scope>IDENTIFICATION</scope>
</reference>
<dbReference type="SMART" id="SM00130">
    <property type="entry name" value="KR"/>
    <property type="match status" value="1"/>
</dbReference>
<dbReference type="PROSITE" id="PS51212">
    <property type="entry name" value="WSC"/>
    <property type="match status" value="1"/>
</dbReference>
<evidence type="ECO:0000256" key="11">
    <source>
        <dbReference type="PROSITE-ProRule" id="PRU00121"/>
    </source>
</evidence>
<dbReference type="InterPro" id="IPR035914">
    <property type="entry name" value="Sperma_CUB_dom_sf"/>
</dbReference>
<dbReference type="PROSITE" id="PS50070">
    <property type="entry name" value="KRINGLE_2"/>
    <property type="match status" value="1"/>
</dbReference>
<organism evidence="15 16">
    <name type="scientific">Leptobrachium leishanense</name>
    <name type="common">Leishan spiny toad</name>
    <dbReference type="NCBI Taxonomy" id="445787"/>
    <lineage>
        <taxon>Eukaryota</taxon>
        <taxon>Metazoa</taxon>
        <taxon>Chordata</taxon>
        <taxon>Craniata</taxon>
        <taxon>Vertebrata</taxon>
        <taxon>Euteleostomi</taxon>
        <taxon>Amphibia</taxon>
        <taxon>Batrachia</taxon>
        <taxon>Anura</taxon>
        <taxon>Pelobatoidea</taxon>
        <taxon>Megophryidae</taxon>
        <taxon>Leptobrachium</taxon>
    </lineage>
</organism>
<evidence type="ECO:0000256" key="6">
    <source>
        <dbReference type="ARBA" id="ARBA00022989"/>
    </source>
</evidence>
<keyword evidence="3" id="KW-0879">Wnt signaling pathway</keyword>
<evidence type="ECO:0000259" key="13">
    <source>
        <dbReference type="PROSITE" id="PS50070"/>
    </source>
</evidence>
<dbReference type="GeneTree" id="ENSGT00940000162126"/>
<feature type="domain" description="Kringle" evidence="13">
    <location>
        <begin position="568"/>
        <end position="599"/>
    </location>
</feature>
<reference evidence="15" key="1">
    <citation type="submission" date="2025-08" db="UniProtKB">
        <authorList>
            <consortium name="Ensembl"/>
        </authorList>
    </citation>
    <scope>IDENTIFICATION</scope>
</reference>
<evidence type="ECO:0000313" key="16">
    <source>
        <dbReference type="Proteomes" id="UP000694569"/>
    </source>
</evidence>
<dbReference type="InterPro" id="IPR018056">
    <property type="entry name" value="Kringle_CS"/>
</dbReference>
<protein>
    <recommendedName>
        <fullName evidence="10">Kringle-containing protein marking the eye and the nose</fullName>
    </recommendedName>
</protein>
<comment type="caution">
    <text evidence="11">Lacks conserved residue(s) required for the propagation of feature annotation.</text>
</comment>
<dbReference type="GO" id="GO:0016055">
    <property type="term" value="P:Wnt signaling pathway"/>
    <property type="evidence" value="ECO:0007669"/>
    <property type="project" value="UniProtKB-KW"/>
</dbReference>
<evidence type="ECO:0000256" key="2">
    <source>
        <dbReference type="ARBA" id="ARBA00022572"/>
    </source>
</evidence>
<dbReference type="InterPro" id="IPR051836">
    <property type="entry name" value="Kremen_rcpt"/>
</dbReference>
<dbReference type="PROSITE" id="PS00021">
    <property type="entry name" value="KRINGLE_1"/>
    <property type="match status" value="1"/>
</dbReference>